<dbReference type="Proteomes" id="UP000005952">
    <property type="component" value="Chromosome"/>
</dbReference>
<dbReference type="Gene3D" id="3.40.50.150">
    <property type="entry name" value="Vaccinia Virus protein VP39"/>
    <property type="match status" value="1"/>
</dbReference>
<dbReference type="eggNOG" id="COG2226">
    <property type="taxonomic scope" value="Bacteria"/>
</dbReference>
<feature type="domain" description="Methyltransferase type 11" evidence="1">
    <location>
        <begin position="87"/>
        <end position="130"/>
    </location>
</feature>
<organism evidence="2 3">
    <name type="scientific">Hyphomicrobium denitrificans 1NES1</name>
    <dbReference type="NCBI Taxonomy" id="670307"/>
    <lineage>
        <taxon>Bacteria</taxon>
        <taxon>Pseudomonadati</taxon>
        <taxon>Pseudomonadota</taxon>
        <taxon>Alphaproteobacteria</taxon>
        <taxon>Hyphomicrobiales</taxon>
        <taxon>Hyphomicrobiaceae</taxon>
        <taxon>Hyphomicrobium</taxon>
    </lineage>
</organism>
<dbReference type="KEGG" id="hdt:HYPDE_37593"/>
<gene>
    <name evidence="2" type="ORF">HYPDE_37593</name>
</gene>
<reference evidence="2 3" key="1">
    <citation type="journal article" date="2013" name="Genome Announc.">
        <title>Genome sequences for three denitrifying bacterial strains isolated from a uranium- and nitrate-contaminated subsurface environment.</title>
        <authorList>
            <person name="Venkatramanan R."/>
            <person name="Prakash O."/>
            <person name="Woyke T."/>
            <person name="Chain P."/>
            <person name="Goodwin L.A."/>
            <person name="Watson D."/>
            <person name="Brooks S."/>
            <person name="Kostka J.E."/>
            <person name="Green S.J."/>
        </authorList>
    </citation>
    <scope>NUCLEOTIDE SEQUENCE [LARGE SCALE GENOMIC DNA]</scope>
    <source>
        <strain evidence="2 3">1NES1</strain>
    </source>
</reference>
<dbReference type="AlphaFoldDB" id="N0BGC9"/>
<sequence length="247" mass="27564">MPMDAKNLRDFYRTPLGRLARRQLSLAIRQRWKNLDGLTVAGSGFASPFLGPFRAEVARLACLMPERQGALVWPHSGRCHSVLVGETQWPLPDNSIDRLLAIHCLEQAERVGPLLREMWRVLKPNGRILIIVPNRRGLWSRIDTTPFGYGLPFSRGQLETQLNDALFAPDDWGEALYFPPLNNRLLLRMAPTLERFGSSMSIGVAGVILVEAHKEVMAPVTGSVKAVPAQPVLKPVNTTRPAGVRRH</sequence>
<proteinExistence type="predicted"/>
<evidence type="ECO:0000259" key="1">
    <source>
        <dbReference type="Pfam" id="PF08241"/>
    </source>
</evidence>
<dbReference type="STRING" id="670307.HYPDE_37593"/>
<dbReference type="GO" id="GO:0032259">
    <property type="term" value="P:methylation"/>
    <property type="evidence" value="ECO:0007669"/>
    <property type="project" value="UniProtKB-KW"/>
</dbReference>
<keyword evidence="2" id="KW-0489">Methyltransferase</keyword>
<keyword evidence="3" id="KW-1185">Reference proteome</keyword>
<dbReference type="InterPro" id="IPR029063">
    <property type="entry name" value="SAM-dependent_MTases_sf"/>
</dbReference>
<keyword evidence="2" id="KW-0808">Transferase</keyword>
<dbReference type="GO" id="GO:0008757">
    <property type="term" value="F:S-adenosylmethionine-dependent methyltransferase activity"/>
    <property type="evidence" value="ECO:0007669"/>
    <property type="project" value="InterPro"/>
</dbReference>
<dbReference type="SUPFAM" id="SSF53335">
    <property type="entry name" value="S-adenosyl-L-methionine-dependent methyltransferases"/>
    <property type="match status" value="1"/>
</dbReference>
<dbReference type="Pfam" id="PF08241">
    <property type="entry name" value="Methyltransf_11"/>
    <property type="match status" value="1"/>
</dbReference>
<dbReference type="HOGENOM" id="CLU_048277_0_0_5"/>
<protein>
    <submittedName>
        <fullName evidence="2">Type 11 methyltransferase</fullName>
    </submittedName>
</protein>
<name>N0BGC9_9HYPH</name>
<accession>N0BGC9</accession>
<evidence type="ECO:0000313" key="2">
    <source>
        <dbReference type="EMBL" id="AGK59190.1"/>
    </source>
</evidence>
<dbReference type="InterPro" id="IPR013216">
    <property type="entry name" value="Methyltransf_11"/>
</dbReference>
<evidence type="ECO:0000313" key="3">
    <source>
        <dbReference type="Proteomes" id="UP000005952"/>
    </source>
</evidence>
<dbReference type="EMBL" id="CP005587">
    <property type="protein sequence ID" value="AGK59190.1"/>
    <property type="molecule type" value="Genomic_DNA"/>
</dbReference>